<evidence type="ECO:0000256" key="1">
    <source>
        <dbReference type="SAM" id="MobiDB-lite"/>
    </source>
</evidence>
<name>A0A6J6ZMR4_9ZZZZ</name>
<accession>A0A6J6ZMR4</accession>
<dbReference type="EMBL" id="CAFBPJ010000006">
    <property type="protein sequence ID" value="CAB5005643.1"/>
    <property type="molecule type" value="Genomic_DNA"/>
</dbReference>
<evidence type="ECO:0000313" key="2">
    <source>
        <dbReference type="EMBL" id="CAB4821096.1"/>
    </source>
</evidence>
<organism evidence="2">
    <name type="scientific">freshwater metagenome</name>
    <dbReference type="NCBI Taxonomy" id="449393"/>
    <lineage>
        <taxon>unclassified sequences</taxon>
        <taxon>metagenomes</taxon>
        <taxon>ecological metagenomes</taxon>
    </lineage>
</organism>
<dbReference type="EMBL" id="CAFABK010000004">
    <property type="protein sequence ID" value="CAB4821096.1"/>
    <property type="molecule type" value="Genomic_DNA"/>
</dbReference>
<gene>
    <name evidence="2" type="ORF">UFOPK3204_00156</name>
    <name evidence="3" type="ORF">UFOPK4092_00104</name>
</gene>
<proteinExistence type="predicted"/>
<sequence>MGQAGCSLVMFGDREIARDAKPLAGGDDHVKTGRMIDSAPKTPTIMRGN</sequence>
<evidence type="ECO:0000313" key="3">
    <source>
        <dbReference type="EMBL" id="CAB5005643.1"/>
    </source>
</evidence>
<reference evidence="2" key="1">
    <citation type="submission" date="2020-05" db="EMBL/GenBank/DDBJ databases">
        <authorList>
            <person name="Chiriac C."/>
            <person name="Salcher M."/>
            <person name="Ghai R."/>
            <person name="Kavagutti S V."/>
        </authorList>
    </citation>
    <scope>NUCLEOTIDE SEQUENCE</scope>
</reference>
<feature type="region of interest" description="Disordered" evidence="1">
    <location>
        <begin position="22"/>
        <end position="49"/>
    </location>
</feature>
<dbReference type="AlphaFoldDB" id="A0A6J6ZMR4"/>
<protein>
    <submittedName>
        <fullName evidence="2">Unannotated protein</fullName>
    </submittedName>
</protein>
<feature type="compositionally biased region" description="Basic and acidic residues" evidence="1">
    <location>
        <begin position="22"/>
        <end position="31"/>
    </location>
</feature>